<dbReference type="KEGG" id="spu:115919500"/>
<dbReference type="InParanoid" id="A0A7M7N0R7"/>
<protein>
    <recommendedName>
        <fullName evidence="9">Anaphase-promoting complex subunit 15</fullName>
    </recommendedName>
</protein>
<evidence type="ECO:0000256" key="5">
    <source>
        <dbReference type="ARBA" id="ARBA00023306"/>
    </source>
</evidence>
<dbReference type="EnsemblMetazoa" id="XM_011682921">
    <property type="protein sequence ID" value="XP_011681223"/>
    <property type="gene ID" value="LOC105446299"/>
</dbReference>
<evidence type="ECO:0000256" key="2">
    <source>
        <dbReference type="ARBA" id="ARBA00009618"/>
    </source>
</evidence>
<dbReference type="Proteomes" id="UP000007110">
    <property type="component" value="Unassembled WGS sequence"/>
</dbReference>
<evidence type="ECO:0000256" key="1">
    <source>
        <dbReference type="ARBA" id="ARBA00004906"/>
    </source>
</evidence>
<dbReference type="GO" id="GO:0090266">
    <property type="term" value="P:regulation of mitotic cell cycle spindle assembly checkpoint"/>
    <property type="evidence" value="ECO:0000318"/>
    <property type="project" value="GO_Central"/>
</dbReference>
<dbReference type="InterPro" id="IPR026182">
    <property type="entry name" value="ANAPC15"/>
</dbReference>
<reference evidence="8" key="1">
    <citation type="submission" date="2015-02" db="EMBL/GenBank/DDBJ databases">
        <title>Genome sequencing for Strongylocentrotus purpuratus.</title>
        <authorList>
            <person name="Murali S."/>
            <person name="Liu Y."/>
            <person name="Vee V."/>
            <person name="English A."/>
            <person name="Wang M."/>
            <person name="Skinner E."/>
            <person name="Han Y."/>
            <person name="Muzny D.M."/>
            <person name="Worley K.C."/>
            <person name="Gibbs R.A."/>
        </authorList>
    </citation>
    <scope>NUCLEOTIDE SEQUENCE</scope>
</reference>
<feature type="compositionally biased region" description="Acidic residues" evidence="6">
    <location>
        <begin position="61"/>
        <end position="109"/>
    </location>
</feature>
<proteinExistence type="inferred from homology"/>
<accession>A0A7M7N0R7</accession>
<reference evidence="7" key="2">
    <citation type="submission" date="2021-01" db="UniProtKB">
        <authorList>
            <consortium name="EnsemblMetazoa"/>
        </authorList>
    </citation>
    <scope>IDENTIFICATION</scope>
</reference>
<dbReference type="EnsemblMetazoa" id="XM_030973513">
    <property type="protein sequence ID" value="XP_030829373"/>
    <property type="gene ID" value="LOC115919500"/>
</dbReference>
<dbReference type="PANTHER" id="PTHR22526">
    <property type="entry name" value="ANAPHASE PROMOTING COMPLEX C SUBUNIT 15, PSEUDOGENE-RELATED"/>
    <property type="match status" value="1"/>
</dbReference>
<name>A0A7M7N0R7_STRPU</name>
<keyword evidence="3" id="KW-0132">Cell division</keyword>
<dbReference type="KEGG" id="spu:105446299"/>
<evidence type="ECO:0000313" key="7">
    <source>
        <dbReference type="EnsemblMetazoa" id="XP_030829373"/>
    </source>
</evidence>
<sequence>MSSIFPSLLPQLSNPLWFDVEKPFEDEAELAEEERKHQSWLQSIVEKDQDVIPIGKTASETYDEEEDEGDIESEEESEEAEDPEAEEMNDYDQESPEEVEMDMNNEEDIWVGLQE</sequence>
<dbReference type="GO" id="GO:0005680">
    <property type="term" value="C:anaphase-promoting complex"/>
    <property type="evidence" value="ECO:0000318"/>
    <property type="project" value="GO_Central"/>
</dbReference>
<evidence type="ECO:0000256" key="4">
    <source>
        <dbReference type="ARBA" id="ARBA00022776"/>
    </source>
</evidence>
<keyword evidence="5" id="KW-0131">Cell cycle</keyword>
<dbReference type="RefSeq" id="XP_030829373.1">
    <property type="nucleotide sequence ID" value="XM_030973513.1"/>
</dbReference>
<dbReference type="FunCoup" id="A0A7M7N0R7">
    <property type="interactions" value="957"/>
</dbReference>
<organism evidence="7 8">
    <name type="scientific">Strongylocentrotus purpuratus</name>
    <name type="common">Purple sea urchin</name>
    <dbReference type="NCBI Taxonomy" id="7668"/>
    <lineage>
        <taxon>Eukaryota</taxon>
        <taxon>Metazoa</taxon>
        <taxon>Echinodermata</taxon>
        <taxon>Eleutherozoa</taxon>
        <taxon>Echinozoa</taxon>
        <taxon>Echinoidea</taxon>
        <taxon>Euechinoidea</taxon>
        <taxon>Echinacea</taxon>
        <taxon>Camarodonta</taxon>
        <taxon>Echinidea</taxon>
        <taxon>Strongylocentrotidae</taxon>
        <taxon>Strongylocentrotus</taxon>
    </lineage>
</organism>
<evidence type="ECO:0000256" key="3">
    <source>
        <dbReference type="ARBA" id="ARBA00022618"/>
    </source>
</evidence>
<dbReference type="PANTHER" id="PTHR22526:SF2">
    <property type="entry name" value="ANAPHASE PROMOTING COMPLEX C SUBUNIT 15, PSEUDOGENE-RELATED"/>
    <property type="match status" value="1"/>
</dbReference>
<dbReference type="RefSeq" id="XP_011681223.1">
    <property type="nucleotide sequence ID" value="XM_011682921.2"/>
</dbReference>
<dbReference type="OMA" id="EGTDQDQ"/>
<evidence type="ECO:0000256" key="6">
    <source>
        <dbReference type="SAM" id="MobiDB-lite"/>
    </source>
</evidence>
<dbReference type="GeneID" id="105446299"/>
<dbReference type="GO" id="GO:0051301">
    <property type="term" value="P:cell division"/>
    <property type="evidence" value="ECO:0007669"/>
    <property type="project" value="UniProtKB-KW"/>
</dbReference>
<keyword evidence="8" id="KW-1185">Reference proteome</keyword>
<evidence type="ECO:0008006" key="9">
    <source>
        <dbReference type="Google" id="ProtNLM"/>
    </source>
</evidence>
<dbReference type="Pfam" id="PF15243">
    <property type="entry name" value="ANAPC15"/>
    <property type="match status" value="1"/>
</dbReference>
<evidence type="ECO:0000313" key="8">
    <source>
        <dbReference type="Proteomes" id="UP000007110"/>
    </source>
</evidence>
<dbReference type="AlphaFoldDB" id="A0A7M7N0R7"/>
<comment type="pathway">
    <text evidence="1">Protein modification; protein ubiquitination.</text>
</comment>
<dbReference type="GeneID" id="115919500"/>
<feature type="region of interest" description="Disordered" evidence="6">
    <location>
        <begin position="48"/>
        <end position="115"/>
    </location>
</feature>
<comment type="similarity">
    <text evidence="2">Belongs to the APC15 family.</text>
</comment>
<keyword evidence="4" id="KW-0498">Mitosis</keyword>